<dbReference type="OMA" id="INSEKTW"/>
<evidence type="ECO:0000259" key="3">
    <source>
        <dbReference type="PROSITE" id="PS50977"/>
    </source>
</evidence>
<feature type="DNA-binding region" description="H-T-H motif" evidence="2">
    <location>
        <begin position="29"/>
        <end position="48"/>
    </location>
</feature>
<evidence type="ECO:0000256" key="2">
    <source>
        <dbReference type="PROSITE-ProRule" id="PRU00335"/>
    </source>
</evidence>
<reference evidence="7" key="2">
    <citation type="submission" date="2015-03" db="EMBL/GenBank/DDBJ databases">
        <authorList>
            <person name="Gallagher L.A."/>
            <person name="Hayden H.S."/>
            <person name="Weiss E.J."/>
            <person name="Hager K.R."/>
            <person name="Ramage E."/>
            <person name="Radey M.R."/>
            <person name="Bydalek R."/>
            <person name="Manoil C."/>
            <person name="Miller S.I."/>
            <person name="Brittnacher M.J."/>
        </authorList>
    </citation>
    <scope>NUCLEOTIDE SEQUENCE [LARGE SCALE GENOMIC DNA]</scope>
    <source>
        <strain evidence="7">AB5075-UW</strain>
    </source>
</reference>
<sequence>MTGQPMSKRETIITTAMTLFNQKSYTSIGVDKIIAESKVAKMTFYKYFSSKEVLIEECLRRRILEVQTSLLDKVNSADDPLNKLKSIFNWYIDWINTEDFSGCLFKKATIEVLQLYPSIKKQVNKYREWIYSLVLSIFLELEIEDPKVLSSLFLNIIDGLIIDGTINKPEINSEETWSYINKLIELETKQKYEAA</sequence>
<dbReference type="SUPFAM" id="SSF46689">
    <property type="entry name" value="Homeodomain-like"/>
    <property type="match status" value="1"/>
</dbReference>
<dbReference type="InterPro" id="IPR001647">
    <property type="entry name" value="HTH_TetR"/>
</dbReference>
<protein>
    <submittedName>
        <fullName evidence="6">HTH-type transcriptional repressor NemR</fullName>
    </submittedName>
    <submittedName>
        <fullName evidence="4">Putative transcriptional regulator</fullName>
    </submittedName>
    <submittedName>
        <fullName evidence="5">Transposon Tn10 tetC protein (ORFL)</fullName>
    </submittedName>
</protein>
<name>A0A0D8V3K3_ACIBA</name>
<dbReference type="PATRIC" id="fig|470.1293.peg.2776"/>
<evidence type="ECO:0000313" key="8">
    <source>
        <dbReference type="Proteomes" id="UP000066661"/>
    </source>
</evidence>
<dbReference type="Pfam" id="PF00440">
    <property type="entry name" value="TetR_N"/>
    <property type="match status" value="1"/>
</dbReference>
<evidence type="ECO:0000313" key="6">
    <source>
        <dbReference type="EMBL" id="KZA13585.1"/>
    </source>
</evidence>
<dbReference type="Proteomes" id="UP000032746">
    <property type="component" value="Chromosome"/>
</dbReference>
<dbReference type="PANTHER" id="PTHR43479">
    <property type="entry name" value="ACREF/ENVCD OPERON REPRESSOR-RELATED"/>
    <property type="match status" value="1"/>
</dbReference>
<reference evidence="6 9" key="4">
    <citation type="submission" date="2016-01" db="EMBL/GenBank/DDBJ databases">
        <title>Draft sequences of Acinetobacter baumannii isolates from wounded military personnel.</title>
        <authorList>
            <person name="Arivett B.A."/>
            <person name="Fiester S.E."/>
            <person name="Ream D.C."/>
            <person name="Actis L.A."/>
        </authorList>
    </citation>
    <scope>NUCLEOTIDE SEQUENCE [LARGE SCALE GENOMIC DNA]</scope>
    <source>
        <strain evidence="6 9">AB2828</strain>
    </source>
</reference>
<evidence type="ECO:0000313" key="5">
    <source>
        <dbReference type="EMBL" id="CUW33960.1"/>
    </source>
</evidence>
<reference evidence="4 7" key="1">
    <citation type="journal article" date="2015" name="J. Bacteriol.">
        <title>Resources for Genetic and Genomic Analysis of Emerging Pathogen Acinetobacter baumannii.</title>
        <authorList>
            <person name="Gallagher L.A."/>
            <person name="Ramage E."/>
            <person name="Weiss E.J."/>
            <person name="Radey M."/>
            <person name="Hayden H.S."/>
            <person name="Held K.G."/>
            <person name="Huse H.K."/>
            <person name="Zurawski D.V."/>
            <person name="Brittnacher M.J."/>
            <person name="Manoil C."/>
        </authorList>
    </citation>
    <scope>NUCLEOTIDE SEQUENCE [LARGE SCALE GENOMIC DNA]</scope>
    <source>
        <strain evidence="4 7">AB5075-UW</strain>
    </source>
</reference>
<dbReference type="EMBL" id="LRDT01000040">
    <property type="protein sequence ID" value="KZA13585.1"/>
    <property type="molecule type" value="Genomic_DNA"/>
</dbReference>
<evidence type="ECO:0000313" key="4">
    <source>
        <dbReference type="EMBL" id="AKA33048.1"/>
    </source>
</evidence>
<dbReference type="PRINTS" id="PR00455">
    <property type="entry name" value="HTHTETR"/>
</dbReference>
<dbReference type="InterPro" id="IPR009057">
    <property type="entry name" value="Homeodomain-like_sf"/>
</dbReference>
<keyword evidence="1 2" id="KW-0238">DNA-binding</keyword>
<organism evidence="4 7">
    <name type="scientific">Acinetobacter baumannii</name>
    <dbReference type="NCBI Taxonomy" id="470"/>
    <lineage>
        <taxon>Bacteria</taxon>
        <taxon>Pseudomonadati</taxon>
        <taxon>Pseudomonadota</taxon>
        <taxon>Gammaproteobacteria</taxon>
        <taxon>Moraxellales</taxon>
        <taxon>Moraxellaceae</taxon>
        <taxon>Acinetobacter</taxon>
        <taxon>Acinetobacter calcoaceticus/baumannii complex</taxon>
    </lineage>
</organism>
<dbReference type="GO" id="GO:0003677">
    <property type="term" value="F:DNA binding"/>
    <property type="evidence" value="ECO:0007669"/>
    <property type="project" value="UniProtKB-UniRule"/>
</dbReference>
<dbReference type="InterPro" id="IPR036271">
    <property type="entry name" value="Tet_transcr_reg_TetR-rel_C_sf"/>
</dbReference>
<dbReference type="EMBL" id="CP008706">
    <property type="protein sequence ID" value="AKA33048.1"/>
    <property type="molecule type" value="Genomic_DNA"/>
</dbReference>
<dbReference type="Proteomes" id="UP000076296">
    <property type="component" value="Unassembled WGS sequence"/>
</dbReference>
<dbReference type="PANTHER" id="PTHR43479:SF11">
    <property type="entry name" value="ACREF_ENVCD OPERON REPRESSOR-RELATED"/>
    <property type="match status" value="1"/>
</dbReference>
<dbReference type="InterPro" id="IPR050624">
    <property type="entry name" value="HTH-type_Tx_Regulator"/>
</dbReference>
<dbReference type="Proteomes" id="UP000066661">
    <property type="component" value="Chromosome I"/>
</dbReference>
<dbReference type="PROSITE" id="PS50977">
    <property type="entry name" value="HTH_TETR_2"/>
    <property type="match status" value="1"/>
</dbReference>
<dbReference type="SUPFAM" id="SSF48498">
    <property type="entry name" value="Tetracyclin repressor-like, C-terminal domain"/>
    <property type="match status" value="1"/>
</dbReference>
<dbReference type="Gene3D" id="1.10.357.10">
    <property type="entry name" value="Tetracycline Repressor, domain 2"/>
    <property type="match status" value="1"/>
</dbReference>
<evidence type="ECO:0000256" key="1">
    <source>
        <dbReference type="ARBA" id="ARBA00023125"/>
    </source>
</evidence>
<accession>A0A0D8V3K3</accession>
<proteinExistence type="predicted"/>
<feature type="domain" description="HTH tetR-type" evidence="3">
    <location>
        <begin position="6"/>
        <end position="66"/>
    </location>
</feature>
<dbReference type="EMBL" id="LN997846">
    <property type="protein sequence ID" value="CUW33960.1"/>
    <property type="molecule type" value="Genomic_DNA"/>
</dbReference>
<evidence type="ECO:0000313" key="7">
    <source>
        <dbReference type="Proteomes" id="UP000032746"/>
    </source>
</evidence>
<reference evidence="5 8" key="3">
    <citation type="submission" date="2015-12" db="EMBL/GenBank/DDBJ databases">
        <authorList>
            <person name="Wibberg D."/>
        </authorList>
    </citation>
    <scope>NUCLEOTIDE SEQUENCE [LARGE SCALE GENOMIC DNA]</scope>
    <source>
        <strain evidence="5">R2091</strain>
    </source>
</reference>
<evidence type="ECO:0000313" key="9">
    <source>
        <dbReference type="Proteomes" id="UP000076296"/>
    </source>
</evidence>
<dbReference type="AlphaFoldDB" id="A0A0D8V3K3"/>
<gene>
    <name evidence="6" type="primary">nemR_3</name>
    <name evidence="5" type="ORF">ABR2091_0538</name>
    <name evidence="4" type="ORF">ABUW_3352</name>
    <name evidence="6" type="ORF">LV35_03260</name>
</gene>